<dbReference type="EMBL" id="CM037615">
    <property type="protein sequence ID" value="KAH8013911.1"/>
    <property type="molecule type" value="Genomic_DNA"/>
</dbReference>
<protein>
    <submittedName>
        <fullName evidence="1">Uncharacterized protein</fullName>
    </submittedName>
</protein>
<proteinExistence type="predicted"/>
<evidence type="ECO:0000313" key="1">
    <source>
        <dbReference type="EMBL" id="KAH8013911.1"/>
    </source>
</evidence>
<dbReference type="Proteomes" id="UP000827872">
    <property type="component" value="Linkage Group LG02"/>
</dbReference>
<keyword evidence="2" id="KW-1185">Reference proteome</keyword>
<accession>A0ACB8G2Z1</accession>
<gene>
    <name evidence="1" type="ORF">K3G42_023377</name>
</gene>
<name>A0ACB8G2Z1_9SAUR</name>
<comment type="caution">
    <text evidence="1">The sequence shown here is derived from an EMBL/GenBank/DDBJ whole genome shotgun (WGS) entry which is preliminary data.</text>
</comment>
<sequence>MAKFNSINKARKDCNNTEAEISMAEMDDNFQILENNLKISYLALPTAEQEDIIRRMETLKQELTLCRKQVPKEHKKREEDENLLINLSTKSQTKTKAEEGNSHTPRGGHQTTQGQKEEIRCEMELDPPALRNLIREKEKGKSWKQEIMELEYGNIKSKKALRYIDENKGTGSDYEEKKTQKGKQPKNNGCIFTDKTGLLNLIMSDTSQEQISVQAETQKGKIELIQDEHNTYTSTAKPRNELSTK</sequence>
<evidence type="ECO:0000313" key="2">
    <source>
        <dbReference type="Proteomes" id="UP000827872"/>
    </source>
</evidence>
<reference evidence="1" key="1">
    <citation type="submission" date="2021-08" db="EMBL/GenBank/DDBJ databases">
        <title>The first chromosome-level gecko genome reveals the dynamic sex chromosomes of Neotropical dwarf geckos (Sphaerodactylidae: Sphaerodactylus).</title>
        <authorList>
            <person name="Pinto B.J."/>
            <person name="Keating S.E."/>
            <person name="Gamble T."/>
        </authorList>
    </citation>
    <scope>NUCLEOTIDE SEQUENCE</scope>
    <source>
        <strain evidence="1">TG3544</strain>
    </source>
</reference>
<organism evidence="1 2">
    <name type="scientific">Sphaerodactylus townsendi</name>
    <dbReference type="NCBI Taxonomy" id="933632"/>
    <lineage>
        <taxon>Eukaryota</taxon>
        <taxon>Metazoa</taxon>
        <taxon>Chordata</taxon>
        <taxon>Craniata</taxon>
        <taxon>Vertebrata</taxon>
        <taxon>Euteleostomi</taxon>
        <taxon>Lepidosauria</taxon>
        <taxon>Squamata</taxon>
        <taxon>Bifurcata</taxon>
        <taxon>Gekkota</taxon>
        <taxon>Sphaerodactylidae</taxon>
        <taxon>Sphaerodactylus</taxon>
    </lineage>
</organism>